<dbReference type="AlphaFoldDB" id="A0A8X6KH38"/>
<protein>
    <submittedName>
        <fullName evidence="1">Uncharacterized protein</fullName>
    </submittedName>
</protein>
<reference evidence="1" key="1">
    <citation type="submission" date="2020-08" db="EMBL/GenBank/DDBJ databases">
        <title>Multicomponent nature underlies the extraordinary mechanical properties of spider dragline silk.</title>
        <authorList>
            <person name="Kono N."/>
            <person name="Nakamura H."/>
            <person name="Mori M."/>
            <person name="Yoshida Y."/>
            <person name="Ohtoshi R."/>
            <person name="Malay A.D."/>
            <person name="Moran D.A.P."/>
            <person name="Tomita M."/>
            <person name="Numata K."/>
            <person name="Arakawa K."/>
        </authorList>
    </citation>
    <scope>NUCLEOTIDE SEQUENCE</scope>
</reference>
<keyword evidence="2" id="KW-1185">Reference proteome</keyword>
<name>A0A8X6KH38_9ARAC</name>
<gene>
    <name evidence="1" type="ORF">TNIN_488421</name>
</gene>
<evidence type="ECO:0000313" key="2">
    <source>
        <dbReference type="Proteomes" id="UP000886998"/>
    </source>
</evidence>
<accession>A0A8X6KH38</accession>
<organism evidence="1 2">
    <name type="scientific">Trichonephila inaurata madagascariensis</name>
    <dbReference type="NCBI Taxonomy" id="2747483"/>
    <lineage>
        <taxon>Eukaryota</taxon>
        <taxon>Metazoa</taxon>
        <taxon>Ecdysozoa</taxon>
        <taxon>Arthropoda</taxon>
        <taxon>Chelicerata</taxon>
        <taxon>Arachnida</taxon>
        <taxon>Araneae</taxon>
        <taxon>Araneomorphae</taxon>
        <taxon>Entelegynae</taxon>
        <taxon>Araneoidea</taxon>
        <taxon>Nephilidae</taxon>
        <taxon>Trichonephila</taxon>
        <taxon>Trichonephila inaurata</taxon>
    </lineage>
</organism>
<comment type="caution">
    <text evidence="1">The sequence shown here is derived from an EMBL/GenBank/DDBJ whole genome shotgun (WGS) entry which is preliminary data.</text>
</comment>
<dbReference type="Proteomes" id="UP000886998">
    <property type="component" value="Unassembled WGS sequence"/>
</dbReference>
<proteinExistence type="predicted"/>
<sequence length="132" mass="15186">MPGHLFTIYSISSCGKKKNGVFFLLWQRYENEDITSVFHEKIRIIPAMSIATPPQINQKLSWCLKLGCLLANLKFRVKNANDLVKIWKTPGKKEETGLEKFPHFWEKVLGIVVVVSKRAQKQLKLSSSKKEI</sequence>
<dbReference type="EMBL" id="BMAV01026256">
    <property type="protein sequence ID" value="GFS48680.1"/>
    <property type="molecule type" value="Genomic_DNA"/>
</dbReference>
<evidence type="ECO:0000313" key="1">
    <source>
        <dbReference type="EMBL" id="GFS48680.1"/>
    </source>
</evidence>